<gene>
    <name evidence="1" type="ORF">KUC_0312</name>
</gene>
<name>A0A7U9C1A7_9GAMM</name>
<proteinExistence type="predicted"/>
<sequence>MLPGLLTQETDPMAIATITRKLLNALKHSRTQRRFYEDPRFHDPHLLKDIGLRWEQGQLVSIHGVEELEPSLRNQRLQAETRDAYEKCPHCGSSLA</sequence>
<reference evidence="1 2" key="1">
    <citation type="submission" date="2011-10" db="EMBL/GenBank/DDBJ databases">
        <authorList>
            <person name="Quillaguamn J."/>
            <person name="Guzmn D."/>
            <person name="Balderrama-Subieta A."/>
            <person name="Cardona-Ortuo C."/>
            <person name="Guevara-Martnez M."/>
            <person name="Callisaya-Quispe N."/>
        </authorList>
    </citation>
    <scope>NUCLEOTIDE SEQUENCE [LARGE SCALE GENOMIC DNA]</scope>
    <source>
        <strain evidence="1 2">LC1</strain>
    </source>
</reference>
<dbReference type="EMBL" id="JH393257">
    <property type="protein sequence ID" value="EHJ93365.1"/>
    <property type="molecule type" value="Genomic_DNA"/>
</dbReference>
<evidence type="ECO:0000313" key="1">
    <source>
        <dbReference type="EMBL" id="EHJ93365.1"/>
    </source>
</evidence>
<protein>
    <submittedName>
        <fullName evidence="1">Uncharacterized protein</fullName>
    </submittedName>
</protein>
<organism evidence="1 2">
    <name type="scientific">Vreelandella boliviensis LC1</name>
    <dbReference type="NCBI Taxonomy" id="1072583"/>
    <lineage>
        <taxon>Bacteria</taxon>
        <taxon>Pseudomonadati</taxon>
        <taxon>Pseudomonadota</taxon>
        <taxon>Gammaproteobacteria</taxon>
        <taxon>Oceanospirillales</taxon>
        <taxon>Halomonadaceae</taxon>
        <taxon>Vreelandella</taxon>
    </lineage>
</organism>
<dbReference type="Proteomes" id="UP000005756">
    <property type="component" value="Unassembled WGS sequence"/>
</dbReference>
<evidence type="ECO:0000313" key="2">
    <source>
        <dbReference type="Proteomes" id="UP000005756"/>
    </source>
</evidence>
<dbReference type="AlphaFoldDB" id="A0A7U9C1A7"/>
<accession>A0A7U9C1A7</accession>